<dbReference type="EMBL" id="JOKH01000001">
    <property type="protein sequence ID" value="KEQ18719.1"/>
    <property type="molecule type" value="Genomic_DNA"/>
</dbReference>
<organism evidence="1 2">
    <name type="scientific">Endozoicomonas numazuensis</name>
    <dbReference type="NCBI Taxonomy" id="1137799"/>
    <lineage>
        <taxon>Bacteria</taxon>
        <taxon>Pseudomonadati</taxon>
        <taxon>Pseudomonadota</taxon>
        <taxon>Gammaproteobacteria</taxon>
        <taxon>Oceanospirillales</taxon>
        <taxon>Endozoicomonadaceae</taxon>
        <taxon>Endozoicomonas</taxon>
    </lineage>
</organism>
<protein>
    <submittedName>
        <fullName evidence="1">Uncharacterized protein</fullName>
    </submittedName>
</protein>
<keyword evidence="2" id="KW-1185">Reference proteome</keyword>
<accession>A0A081NJU6</accession>
<dbReference type="AlphaFoldDB" id="A0A081NJU6"/>
<name>A0A081NJU6_9GAMM</name>
<dbReference type="Proteomes" id="UP000028073">
    <property type="component" value="Unassembled WGS sequence"/>
</dbReference>
<comment type="caution">
    <text evidence="1">The sequence shown here is derived from an EMBL/GenBank/DDBJ whole genome shotgun (WGS) entry which is preliminary data.</text>
</comment>
<sequence length="147" mass="16689">MVEPVIKIEFEEPENGWLPVKIKSGEIEEYFLASNIPENPVYRLESVLDSAITGVGGEVCWHLEPVGYFLKIYPANNNFHVTLEYSNNAIGGKREQLFHITGGTKEIVLPIWRALRKIQSHNYSEFGVSQKGMESITKYVNAYKLKG</sequence>
<gene>
    <name evidence="1" type="ORF">GZ78_00985</name>
</gene>
<evidence type="ECO:0000313" key="2">
    <source>
        <dbReference type="Proteomes" id="UP000028073"/>
    </source>
</evidence>
<reference evidence="1 2" key="1">
    <citation type="submission" date="2014-06" db="EMBL/GenBank/DDBJ databases">
        <title>Whole Genome Sequences of Three Symbiotic Endozoicomonas Bacteria.</title>
        <authorList>
            <person name="Neave M.J."/>
            <person name="Apprill A."/>
            <person name="Voolstra C.R."/>
        </authorList>
    </citation>
    <scope>NUCLEOTIDE SEQUENCE [LARGE SCALE GENOMIC DNA]</scope>
    <source>
        <strain evidence="1 2">DSM 25634</strain>
    </source>
</reference>
<evidence type="ECO:0000313" key="1">
    <source>
        <dbReference type="EMBL" id="KEQ18719.1"/>
    </source>
</evidence>
<proteinExistence type="predicted"/>